<name>A0ABV7G462_9PROT</name>
<organism evidence="4 5">
    <name type="scientific">Teichococcus globiformis</name>
    <dbReference type="NCBI Taxonomy" id="2307229"/>
    <lineage>
        <taxon>Bacteria</taxon>
        <taxon>Pseudomonadati</taxon>
        <taxon>Pseudomonadota</taxon>
        <taxon>Alphaproteobacteria</taxon>
        <taxon>Acetobacterales</taxon>
        <taxon>Roseomonadaceae</taxon>
        <taxon>Roseomonas</taxon>
    </lineage>
</organism>
<feature type="domain" description="Tryptophan synthase beta chain-like PALP" evidence="3">
    <location>
        <begin position="109"/>
        <end position="286"/>
    </location>
</feature>
<reference evidence="5" key="1">
    <citation type="journal article" date="2019" name="Int. J. Syst. Evol. Microbiol.">
        <title>The Global Catalogue of Microorganisms (GCM) 10K type strain sequencing project: providing services to taxonomists for standard genome sequencing and annotation.</title>
        <authorList>
            <consortium name="The Broad Institute Genomics Platform"/>
            <consortium name="The Broad Institute Genome Sequencing Center for Infectious Disease"/>
            <person name="Wu L."/>
            <person name="Ma J."/>
        </authorList>
    </citation>
    <scope>NUCLEOTIDE SEQUENCE [LARGE SCALE GENOMIC DNA]</scope>
    <source>
        <strain evidence="5">KCTC 52094</strain>
    </source>
</reference>
<proteinExistence type="predicted"/>
<protein>
    <submittedName>
        <fullName evidence="4">Pyridoxal-phosphate dependent enzyme</fullName>
    </submittedName>
</protein>
<accession>A0ABV7G462</accession>
<gene>
    <name evidence="4" type="ORF">ACFOD4_14500</name>
</gene>
<sequence>MRNWRGTAAMRSAEAGVPRTMPAEPPFHLLINPRHGVPGIVVLPEGAFRRARAEIAGWPGRAPVAARSLDDWAKRLGIAALHVEEGGRDGDAASYGVLRLLVTELARRGVAAAAKAAELESGRFAEATRGITVVGAGDEALPVALAAARFGARCVVVLRPGYEGALRDAIAVSGAMIRTHASDEGDGLRHAAEVAAAEGWFIVSARSWTGQTELPRDMMQAQRLAAAETLDALPHPPSHVFVRAGAGGTKAAAFSVALRARHGIDSRLVVVEPAHASGLLVCAKHGGEPIGQPDDFAAATPDLLAWQELGRASFAFAALDEAAARGRGLPGGADLTLSALSVVAADSDARTRLGLRAGSRVLLAAD</sequence>
<keyword evidence="5" id="KW-1185">Reference proteome</keyword>
<dbReference type="InterPro" id="IPR036052">
    <property type="entry name" value="TrpB-like_PALP_sf"/>
</dbReference>
<dbReference type="InterPro" id="IPR001926">
    <property type="entry name" value="TrpB-like_PALP"/>
</dbReference>
<dbReference type="Pfam" id="PF00291">
    <property type="entry name" value="PALP"/>
    <property type="match status" value="1"/>
</dbReference>
<evidence type="ECO:0000256" key="1">
    <source>
        <dbReference type="ARBA" id="ARBA00001933"/>
    </source>
</evidence>
<evidence type="ECO:0000256" key="2">
    <source>
        <dbReference type="ARBA" id="ARBA00022898"/>
    </source>
</evidence>
<dbReference type="SUPFAM" id="SSF53686">
    <property type="entry name" value="Tryptophan synthase beta subunit-like PLP-dependent enzymes"/>
    <property type="match status" value="1"/>
</dbReference>
<comment type="cofactor">
    <cofactor evidence="1">
        <name>pyridoxal 5'-phosphate</name>
        <dbReference type="ChEBI" id="CHEBI:597326"/>
    </cofactor>
</comment>
<dbReference type="PANTHER" id="PTHR42937:SF1">
    <property type="entry name" value="DIAMINOPROPIONATE AMMONIA-LYASE"/>
    <property type="match status" value="1"/>
</dbReference>
<comment type="caution">
    <text evidence="4">The sequence shown here is derived from an EMBL/GenBank/DDBJ whole genome shotgun (WGS) entry which is preliminary data.</text>
</comment>
<evidence type="ECO:0000313" key="4">
    <source>
        <dbReference type="EMBL" id="MFC3126275.1"/>
    </source>
</evidence>
<dbReference type="PANTHER" id="PTHR42937">
    <property type="match status" value="1"/>
</dbReference>
<evidence type="ECO:0000259" key="3">
    <source>
        <dbReference type="Pfam" id="PF00291"/>
    </source>
</evidence>
<evidence type="ECO:0000313" key="5">
    <source>
        <dbReference type="Proteomes" id="UP001595593"/>
    </source>
</evidence>
<dbReference type="Proteomes" id="UP001595593">
    <property type="component" value="Unassembled WGS sequence"/>
</dbReference>
<dbReference type="EMBL" id="JBHRTN010000018">
    <property type="protein sequence ID" value="MFC3126275.1"/>
    <property type="molecule type" value="Genomic_DNA"/>
</dbReference>
<dbReference type="RefSeq" id="WP_379597495.1">
    <property type="nucleotide sequence ID" value="NZ_JBHRTN010000018.1"/>
</dbReference>
<keyword evidence="2" id="KW-0663">Pyridoxal phosphate</keyword>
<dbReference type="Gene3D" id="3.40.50.1100">
    <property type="match status" value="2"/>
</dbReference>